<evidence type="ECO:0000313" key="1">
    <source>
        <dbReference type="EMBL" id="GJE27740.1"/>
    </source>
</evidence>
<evidence type="ECO:0000313" key="2">
    <source>
        <dbReference type="Proteomes" id="UP001055156"/>
    </source>
</evidence>
<protein>
    <recommendedName>
        <fullName evidence="3">Iron-containing redox enzyme family protein</fullName>
    </recommendedName>
</protein>
<dbReference type="SUPFAM" id="SSF48613">
    <property type="entry name" value="Heme oxygenase-like"/>
    <property type="match status" value="1"/>
</dbReference>
<comment type="caution">
    <text evidence="1">The sequence shown here is derived from an EMBL/GenBank/DDBJ whole genome shotgun (WGS) entry which is preliminary data.</text>
</comment>
<dbReference type="InterPro" id="IPR016084">
    <property type="entry name" value="Haem_Oase-like_multi-hlx"/>
</dbReference>
<accession>A0ABQ4TA33</accession>
<dbReference type="Pfam" id="PF14518">
    <property type="entry name" value="Haem_oxygenas_2"/>
    <property type="match status" value="1"/>
</dbReference>
<evidence type="ECO:0008006" key="3">
    <source>
        <dbReference type="Google" id="ProtNLM"/>
    </source>
</evidence>
<keyword evidence="2" id="KW-1185">Reference proteome</keyword>
<organism evidence="1 2">
    <name type="scientific">Methylobacterium organophilum</name>
    <dbReference type="NCBI Taxonomy" id="410"/>
    <lineage>
        <taxon>Bacteria</taxon>
        <taxon>Pseudomonadati</taxon>
        <taxon>Pseudomonadota</taxon>
        <taxon>Alphaproteobacteria</taxon>
        <taxon>Hyphomicrobiales</taxon>
        <taxon>Methylobacteriaceae</taxon>
        <taxon>Methylobacterium</taxon>
    </lineage>
</organism>
<proteinExistence type="predicted"/>
<reference evidence="1" key="2">
    <citation type="submission" date="2021-08" db="EMBL/GenBank/DDBJ databases">
        <authorList>
            <person name="Tani A."/>
            <person name="Ola A."/>
            <person name="Ogura Y."/>
            <person name="Katsura K."/>
            <person name="Hayashi T."/>
        </authorList>
    </citation>
    <scope>NUCLEOTIDE SEQUENCE</scope>
    <source>
        <strain evidence="1">NBRC 15689</strain>
    </source>
</reference>
<dbReference type="Proteomes" id="UP001055156">
    <property type="component" value="Unassembled WGS sequence"/>
</dbReference>
<name>A0ABQ4TA33_METOR</name>
<reference evidence="1" key="1">
    <citation type="journal article" date="2021" name="Front. Microbiol.">
        <title>Comprehensive Comparative Genomics and Phenotyping of Methylobacterium Species.</title>
        <authorList>
            <person name="Alessa O."/>
            <person name="Ogura Y."/>
            <person name="Fujitani Y."/>
            <person name="Takami H."/>
            <person name="Hayashi T."/>
            <person name="Sahin N."/>
            <person name="Tani A."/>
        </authorList>
    </citation>
    <scope>NUCLEOTIDE SEQUENCE</scope>
    <source>
        <strain evidence="1">NBRC 15689</strain>
    </source>
</reference>
<dbReference type="EMBL" id="BPQV01000007">
    <property type="protein sequence ID" value="GJE27740.1"/>
    <property type="molecule type" value="Genomic_DNA"/>
</dbReference>
<dbReference type="Gene3D" id="1.20.910.10">
    <property type="entry name" value="Heme oxygenase-like"/>
    <property type="match status" value="1"/>
</dbReference>
<sequence length="239" mass="25729">MNQTVVDSGGEALVATLRAELDRLVAGTDERAAGKALLDGSAGRDLYVSYLVQTRHYVALTYPCLSGAGRRMKELGQHDFLADLLFQKAEEEEDHDVLIDNDLRALGLSAEKTLEEQGAGGWITAYNAWIKAATQGRHPASFLGSAYVLEGLAVHRAGPSARALRAKRGIDGIEKATTFLELHAEADIGHVDDMERILVGLTDPAEQEAIIMTAAATREAYLGMLDELADAHLKPALHA</sequence>
<gene>
    <name evidence="1" type="ORF">LKMONMHP_2601</name>
</gene>
<dbReference type="RefSeq" id="WP_238311540.1">
    <property type="nucleotide sequence ID" value="NZ_BPQV01000007.1"/>
</dbReference>